<feature type="signal peptide" evidence="1">
    <location>
        <begin position="1"/>
        <end position="18"/>
    </location>
</feature>
<protein>
    <submittedName>
        <fullName evidence="2">Uncharacterized protein</fullName>
    </submittedName>
</protein>
<feature type="chain" id="PRO_5016810645" evidence="1">
    <location>
        <begin position="19"/>
        <end position="159"/>
    </location>
</feature>
<dbReference type="Proteomes" id="UP000253919">
    <property type="component" value="Unassembled WGS sequence"/>
</dbReference>
<keyword evidence="3" id="KW-1185">Reference proteome</keyword>
<accession>A0A369QQ28</accession>
<keyword evidence="1" id="KW-0732">Signal</keyword>
<dbReference type="EMBL" id="QASA01000001">
    <property type="protein sequence ID" value="RDC66412.1"/>
    <property type="molecule type" value="Genomic_DNA"/>
</dbReference>
<organism evidence="2 3">
    <name type="scientific">Adhaeribacter pallidiroseus</name>
    <dbReference type="NCBI Taxonomy" id="2072847"/>
    <lineage>
        <taxon>Bacteria</taxon>
        <taxon>Pseudomonadati</taxon>
        <taxon>Bacteroidota</taxon>
        <taxon>Cytophagia</taxon>
        <taxon>Cytophagales</taxon>
        <taxon>Hymenobacteraceae</taxon>
        <taxon>Adhaeribacter</taxon>
    </lineage>
</organism>
<dbReference type="RefSeq" id="WP_115375275.1">
    <property type="nucleotide sequence ID" value="NZ_QASA01000001.1"/>
</dbReference>
<evidence type="ECO:0000313" key="3">
    <source>
        <dbReference type="Proteomes" id="UP000253919"/>
    </source>
</evidence>
<proteinExistence type="predicted"/>
<gene>
    <name evidence="2" type="ORF">AHMF7616_05043</name>
</gene>
<comment type="caution">
    <text evidence="2">The sequence shown here is derived from an EMBL/GenBank/DDBJ whole genome shotgun (WGS) entry which is preliminary data.</text>
</comment>
<name>A0A369QQ28_9BACT</name>
<dbReference type="AlphaFoldDB" id="A0A369QQ28"/>
<reference evidence="2 3" key="1">
    <citation type="submission" date="2018-04" db="EMBL/GenBank/DDBJ databases">
        <title>Adhaeribacter sp. HMF7616 genome sequencing and assembly.</title>
        <authorList>
            <person name="Kang H."/>
            <person name="Kang J."/>
            <person name="Cha I."/>
            <person name="Kim H."/>
            <person name="Joh K."/>
        </authorList>
    </citation>
    <scope>NUCLEOTIDE SEQUENCE [LARGE SCALE GENOMIC DNA]</scope>
    <source>
        <strain evidence="2 3">HMF7616</strain>
    </source>
</reference>
<sequence length="159" mass="17391">MKCSLAPLLALLLFTRCAEEELPAAGQGNLSRDVDIALNETVALSEASESRSSENKVRVHLAEINDSRCPMNVNCIRYGSAVAQLWLEQDQEKSPTVALVIGEALPNDPRKLRNRTADTTLVTVANTRYQVILKNVTPYPCAGCPNQETPRAQIVVTTK</sequence>
<evidence type="ECO:0000256" key="1">
    <source>
        <dbReference type="SAM" id="SignalP"/>
    </source>
</evidence>
<evidence type="ECO:0000313" key="2">
    <source>
        <dbReference type="EMBL" id="RDC66412.1"/>
    </source>
</evidence>
<dbReference type="OrthoDB" id="163809at2"/>